<evidence type="ECO:0000256" key="1">
    <source>
        <dbReference type="SAM" id="MobiDB-lite"/>
    </source>
</evidence>
<proteinExistence type="predicted"/>
<evidence type="ECO:0000313" key="3">
    <source>
        <dbReference type="Proteomes" id="UP000254633"/>
    </source>
</evidence>
<evidence type="ECO:0000313" key="2">
    <source>
        <dbReference type="EMBL" id="SUG54426.1"/>
    </source>
</evidence>
<dbReference type="AlphaFoldDB" id="A0A379TW48"/>
<feature type="compositionally biased region" description="Basic and acidic residues" evidence="1">
    <location>
        <begin position="62"/>
        <end position="72"/>
    </location>
</feature>
<protein>
    <submittedName>
        <fullName evidence="2">Heat shock protein GrpE</fullName>
    </submittedName>
</protein>
<keyword evidence="2" id="KW-0346">Stress response</keyword>
<dbReference type="Proteomes" id="UP000254633">
    <property type="component" value="Unassembled WGS sequence"/>
</dbReference>
<accession>A0A379TW48</accession>
<dbReference type="EMBL" id="UGXH01000003">
    <property type="protein sequence ID" value="SUG54426.1"/>
    <property type="molecule type" value="Genomic_DNA"/>
</dbReference>
<organism evidence="2 3">
    <name type="scientific">Salmonella diarizonae</name>
    <dbReference type="NCBI Taxonomy" id="59204"/>
    <lineage>
        <taxon>Bacteria</taxon>
        <taxon>Pseudomonadati</taxon>
        <taxon>Pseudomonadota</taxon>
        <taxon>Gammaproteobacteria</taxon>
        <taxon>Enterobacterales</taxon>
        <taxon>Enterobacteriaceae</taxon>
        <taxon>Salmonella</taxon>
    </lineage>
</organism>
<gene>
    <name evidence="2" type="ORF">NCTC10060_01517</name>
</gene>
<name>A0A379TW48_SALDZ</name>
<feature type="region of interest" description="Disordered" evidence="1">
    <location>
        <begin position="62"/>
        <end position="89"/>
    </location>
</feature>
<reference evidence="2 3" key="1">
    <citation type="submission" date="2018-06" db="EMBL/GenBank/DDBJ databases">
        <authorList>
            <consortium name="Pathogen Informatics"/>
            <person name="Doyle S."/>
        </authorList>
    </citation>
    <scope>NUCLEOTIDE SEQUENCE [LARGE SCALE GENOMIC DNA]</scope>
    <source>
        <strain evidence="2 3">NCTC10060</strain>
    </source>
</reference>
<sequence length="89" mass="9820">MCRECGGMTRMPHNADTLEMIIHFSEVLVAKIDDNVSASLETLNLIPIISEVSEMNAKKNAEKFMSSKEQKTPEGQAPEEIINGSARRG</sequence>